<accession>A0A803J337</accession>
<dbReference type="SUPFAM" id="SSF56219">
    <property type="entry name" value="DNase I-like"/>
    <property type="match status" value="1"/>
</dbReference>
<dbReference type="CDD" id="cd09076">
    <property type="entry name" value="L1-EN"/>
    <property type="match status" value="1"/>
</dbReference>
<dbReference type="CDD" id="cd01650">
    <property type="entry name" value="RT_nLTR_like"/>
    <property type="match status" value="1"/>
</dbReference>
<dbReference type="GO" id="GO:0003824">
    <property type="term" value="F:catalytic activity"/>
    <property type="evidence" value="ECO:0007669"/>
    <property type="project" value="InterPro"/>
</dbReference>
<dbReference type="PANTHER" id="PTHR31635:SF196">
    <property type="entry name" value="REVERSE TRANSCRIPTASE DOMAIN-CONTAINING PROTEIN-RELATED"/>
    <property type="match status" value="1"/>
</dbReference>
<dbReference type="Pfam" id="PF03372">
    <property type="entry name" value="Exo_endo_phos"/>
    <property type="match status" value="1"/>
</dbReference>
<dbReference type="Gene3D" id="3.60.10.10">
    <property type="entry name" value="Endonuclease/exonuclease/phosphatase"/>
    <property type="match status" value="1"/>
</dbReference>
<evidence type="ECO:0000259" key="1">
    <source>
        <dbReference type="PROSITE" id="PS50878"/>
    </source>
</evidence>
<dbReference type="Ensembl" id="ENSXETT00000118695">
    <property type="protein sequence ID" value="ENSXETP00000102230"/>
    <property type="gene ID" value="ENSXETG00000044734"/>
</dbReference>
<proteinExistence type="predicted"/>
<evidence type="ECO:0000313" key="2">
    <source>
        <dbReference type="Ensembl" id="ENSXETP00000102230"/>
    </source>
</evidence>
<reference evidence="2" key="1">
    <citation type="journal article" date="2010" name="Science">
        <title>The genome of the Western clawed frog Xenopus tropicalis.</title>
        <authorList>
            <person name="Hellsten U."/>
            <person name="Harland R.M."/>
            <person name="Gilchrist M.J."/>
            <person name="Hendrix D."/>
            <person name="Jurka J."/>
            <person name="Kapitonov V."/>
            <person name="Ovcharenko I."/>
            <person name="Putnam N.H."/>
            <person name="Shu S."/>
            <person name="Taher L."/>
            <person name="Blitz I.L."/>
            <person name="Blumberg B."/>
            <person name="Dichmann D.S."/>
            <person name="Dubchak I."/>
            <person name="Amaya E."/>
            <person name="Detter J.C."/>
            <person name="Fletcher R."/>
            <person name="Gerhard D.S."/>
            <person name="Goodstein D."/>
            <person name="Graves T."/>
            <person name="Grigoriev I.V."/>
            <person name="Grimwood J."/>
            <person name="Kawashima T."/>
            <person name="Lindquist E."/>
            <person name="Lucas S.M."/>
            <person name="Mead P.E."/>
            <person name="Mitros T."/>
            <person name="Ogino H."/>
            <person name="Ohta Y."/>
            <person name="Poliakov A.V."/>
            <person name="Pollet N."/>
            <person name="Robert J."/>
            <person name="Salamov A."/>
            <person name="Sater A.K."/>
            <person name="Schmutz J."/>
            <person name="Terry A."/>
            <person name="Vize P.D."/>
            <person name="Warren W.C."/>
            <person name="Wells D."/>
            <person name="Wills A."/>
            <person name="Wilson R.K."/>
            <person name="Zimmerman L.B."/>
            <person name="Zorn A.M."/>
            <person name="Grainger R."/>
            <person name="Grammer T."/>
            <person name="Khokha M.K."/>
            <person name="Richardson P.M."/>
            <person name="Rokhsar D.S."/>
        </authorList>
    </citation>
    <scope>NUCLEOTIDE SEQUENCE [LARGE SCALE GENOMIC DNA]</scope>
    <source>
        <strain evidence="2">Nigerian</strain>
    </source>
</reference>
<dbReference type="PANTHER" id="PTHR31635">
    <property type="entry name" value="REVERSE TRANSCRIPTASE DOMAIN-CONTAINING PROTEIN-RELATED"/>
    <property type="match status" value="1"/>
</dbReference>
<sequence length="1130" mass="130945">MAVTISSLNVRCVGSKAKRAAVLDYLKSQKGDIFCLQECGLKFSPLASEWGEGESIWSPSAENRNVGVGVLVKGNKTKVLSYSVLEPGRLLLVNLKYFDISFRLFNVYAPVDKNARVELFEKMMFNFPGRGPVVIAGDFNCVLSKEDREGNLDFSLDVSSKMLSGIMQDFHLKDAFVSGGDVNDRFSWFSDAGVSKSRIDMFLISSDIQVNKYVSFNNIFSDHRLLQCELLFGKNHVFGKGCWKLNTSLLGDEQIKMEFKKMYSVWQNRKENFVDILKWWDWVKNQIRVFFIRKGVMRAKREKEKYESLNFRLQYLYKLRNLGMDVTKELVETKQDIKKCIAERGKKIIFQAKVEHLENGEKCSRFFFKKVFSGRECFTAVLGPDGQEIKDKEGIMREIEDFYTNLYSEKEREESAQNDIIDLLDNSLDECDREVLNKDISEGELEIVLQSMKNNKSPGVDGLPYEFYKIMWDVIKKDFFELCNFVFRFGVVAESTKEGLIVLLFKKGEKKDIRNWRPITLLNSDYKIIAKMVANRLKGLIDKVIGEEQVCGVPERQIHQNLVFIRDIIWDSKERNVPLVLVNIDFEKAYDRLAHDFLFRVLEKMGIAGKLLDLIKALYRDIYSRVRVNNFIGGKIAVKSGVRQGCPLSPIAFICAIEPLIQAIRKDKVVKGYMVPGGMGRDVKVLGYMDDIVLICPSLSSFNRAKLHIKLFCLASAFKVNWSKSTFKNFGRKLGIVEKELKEEKVGMTILGIFFTDDLKGKECWEEVGKRIVRKLNFWRLRDLSLGGKVLVIKSVILPLILYVSHVFPPSVRIITKIERLLFLFFWNASMERLKRETIKKEVAKGGFDFPRIEEFVFIHYFTLCIKILSRETFVANMMTFLAGYMFKRCGVVLWDNKKPFCFCVPQFYLVIQVKLEKFSLKDVPLGEWKKKKKIMQILKDRDQQCELSLLNNMQTKEVWSKLKHVTVLGKQKDVVWMGLHNALPTRVFLRERNLIQFDKCMREGCAGVEDTTHVLWNCNFARETWKKCGRLIKEITGLQSLSFMVIAFGLTSLGKVQSKLLWIILSCVKQVLWESRNLLVFKKEDLSVRQAVNLVLSRLYVYYWMEVRKKGEIDAEGLWKTKKWVELVS</sequence>
<reference evidence="2" key="2">
    <citation type="submission" date="2021-03" db="UniProtKB">
        <authorList>
            <consortium name="Ensembl"/>
        </authorList>
    </citation>
    <scope>IDENTIFICATION</scope>
</reference>
<dbReference type="AlphaFoldDB" id="A0A803J337"/>
<organism evidence="2">
    <name type="scientific">Xenopus tropicalis</name>
    <name type="common">Western clawed frog</name>
    <name type="synonym">Silurana tropicalis</name>
    <dbReference type="NCBI Taxonomy" id="8364"/>
    <lineage>
        <taxon>Eukaryota</taxon>
        <taxon>Metazoa</taxon>
        <taxon>Chordata</taxon>
        <taxon>Craniata</taxon>
        <taxon>Vertebrata</taxon>
        <taxon>Euteleostomi</taxon>
        <taxon>Amphibia</taxon>
        <taxon>Batrachia</taxon>
        <taxon>Anura</taxon>
        <taxon>Pipoidea</taxon>
        <taxon>Pipidae</taxon>
        <taxon>Xenopodinae</taxon>
        <taxon>Xenopus</taxon>
        <taxon>Silurana</taxon>
    </lineage>
</organism>
<dbReference type="InParanoid" id="A0A803J337"/>
<dbReference type="SUPFAM" id="SSF56672">
    <property type="entry name" value="DNA/RNA polymerases"/>
    <property type="match status" value="1"/>
</dbReference>
<dbReference type="InterPro" id="IPR005135">
    <property type="entry name" value="Endo/exonuclease/phosphatase"/>
</dbReference>
<dbReference type="InterPro" id="IPR000477">
    <property type="entry name" value="RT_dom"/>
</dbReference>
<dbReference type="InterPro" id="IPR036691">
    <property type="entry name" value="Endo/exonu/phosph_ase_sf"/>
</dbReference>
<dbReference type="InterPro" id="IPR043502">
    <property type="entry name" value="DNA/RNA_pol_sf"/>
</dbReference>
<dbReference type="PROSITE" id="PS50878">
    <property type="entry name" value="RT_POL"/>
    <property type="match status" value="1"/>
</dbReference>
<name>A0A803J337_XENTR</name>
<feature type="domain" description="Reverse transcriptase" evidence="1">
    <location>
        <begin position="485"/>
        <end position="750"/>
    </location>
</feature>
<dbReference type="GeneTree" id="ENSGT00940000176278"/>
<protein>
    <recommendedName>
        <fullName evidence="1">Reverse transcriptase domain-containing protein</fullName>
    </recommendedName>
</protein>
<dbReference type="Pfam" id="PF00078">
    <property type="entry name" value="RVT_1"/>
    <property type="match status" value="1"/>
</dbReference>